<gene>
    <name evidence="2" type="ORF">MSAR_02970</name>
</gene>
<dbReference type="RefSeq" id="WP_179965053.1">
    <property type="nucleotide sequence ID" value="NZ_AP022595.1"/>
</dbReference>
<proteinExistence type="predicted"/>
<accession>A0A7I7SL90</accession>
<organism evidence="2 3">
    <name type="scientific">Mycolicibacterium sarraceniae</name>
    <dbReference type="NCBI Taxonomy" id="1534348"/>
    <lineage>
        <taxon>Bacteria</taxon>
        <taxon>Bacillati</taxon>
        <taxon>Actinomycetota</taxon>
        <taxon>Actinomycetes</taxon>
        <taxon>Mycobacteriales</taxon>
        <taxon>Mycobacteriaceae</taxon>
        <taxon>Mycolicibacterium</taxon>
    </lineage>
</organism>
<protein>
    <recommendedName>
        <fullName evidence="1">DUF4873 domain-containing protein</fullName>
    </recommendedName>
</protein>
<dbReference type="AlphaFoldDB" id="A0A7I7SL90"/>
<reference evidence="2 3" key="1">
    <citation type="journal article" date="2019" name="Emerg. Microbes Infect.">
        <title>Comprehensive subspecies identification of 175 nontuberculous mycobacteria species based on 7547 genomic profiles.</title>
        <authorList>
            <person name="Matsumoto Y."/>
            <person name="Kinjo T."/>
            <person name="Motooka D."/>
            <person name="Nabeya D."/>
            <person name="Jung N."/>
            <person name="Uechi K."/>
            <person name="Horii T."/>
            <person name="Iida T."/>
            <person name="Fujita J."/>
            <person name="Nakamura S."/>
        </authorList>
    </citation>
    <scope>NUCLEOTIDE SEQUENCE [LARGE SCALE GENOMIC DNA]</scope>
    <source>
        <strain evidence="2 3">JCM 30395</strain>
    </source>
</reference>
<dbReference type="Proteomes" id="UP000466445">
    <property type="component" value="Chromosome"/>
</dbReference>
<dbReference type="Pfam" id="PF16170">
    <property type="entry name" value="DUF4873"/>
    <property type="match status" value="1"/>
</dbReference>
<evidence type="ECO:0000259" key="1">
    <source>
        <dbReference type="Pfam" id="PF16170"/>
    </source>
</evidence>
<feature type="domain" description="DUF4873" evidence="1">
    <location>
        <begin position="9"/>
        <end position="92"/>
    </location>
</feature>
<sequence length="105" mass="11167">MTTVDENGVFDGTAELDVADARYEVRVRLAGHLSPIDGQYHWQGLAYGAPEDLAAGKQARLRIGSRSAAVRLVEKVPSGQLMVSGVGAPPYDLMPVGGKPSREAF</sequence>
<dbReference type="InterPro" id="IPR032371">
    <property type="entry name" value="DUF4873"/>
</dbReference>
<dbReference type="EMBL" id="AP022595">
    <property type="protein sequence ID" value="BBY57161.1"/>
    <property type="molecule type" value="Genomic_DNA"/>
</dbReference>
<keyword evidence="3" id="KW-1185">Reference proteome</keyword>
<evidence type="ECO:0000313" key="3">
    <source>
        <dbReference type="Proteomes" id="UP000466445"/>
    </source>
</evidence>
<dbReference type="KEGG" id="msar:MSAR_02970"/>
<name>A0A7I7SL90_9MYCO</name>
<evidence type="ECO:0000313" key="2">
    <source>
        <dbReference type="EMBL" id="BBY57161.1"/>
    </source>
</evidence>